<proteinExistence type="predicted"/>
<evidence type="ECO:0008006" key="4">
    <source>
        <dbReference type="Google" id="ProtNLM"/>
    </source>
</evidence>
<keyword evidence="1" id="KW-0732">Signal</keyword>
<dbReference type="Proteomes" id="UP000236630">
    <property type="component" value="Unassembled WGS sequence"/>
</dbReference>
<evidence type="ECO:0000313" key="2">
    <source>
        <dbReference type="EMBL" id="GAY32837.1"/>
    </source>
</evidence>
<feature type="chain" id="PRO_5014168960" description="Secreted protein" evidence="1">
    <location>
        <begin position="23"/>
        <end position="68"/>
    </location>
</feature>
<reference evidence="2 3" key="1">
    <citation type="journal article" date="2017" name="Front. Genet.">
        <title>Draft sequencing of the heterozygous diploid genome of Satsuma (Citrus unshiu Marc.) using a hybrid assembly approach.</title>
        <authorList>
            <person name="Shimizu T."/>
            <person name="Tanizawa Y."/>
            <person name="Mochizuki T."/>
            <person name="Nagasaki H."/>
            <person name="Yoshioka T."/>
            <person name="Toyoda A."/>
            <person name="Fujiyama A."/>
            <person name="Kaminuma E."/>
            <person name="Nakamura Y."/>
        </authorList>
    </citation>
    <scope>NUCLEOTIDE SEQUENCE [LARGE SCALE GENOMIC DNA]</scope>
    <source>
        <strain evidence="3">cv. Miyagawa wase</strain>
    </source>
</reference>
<keyword evidence="3" id="KW-1185">Reference proteome</keyword>
<dbReference type="EMBL" id="BDQV01006880">
    <property type="protein sequence ID" value="GAY32837.1"/>
    <property type="molecule type" value="Genomic_DNA"/>
</dbReference>
<dbReference type="AlphaFoldDB" id="A0A2H5MYW1"/>
<comment type="caution">
    <text evidence="2">The sequence shown here is derived from an EMBL/GenBank/DDBJ whole genome shotgun (WGS) entry which is preliminary data.</text>
</comment>
<gene>
    <name evidence="2" type="ORF">CUMW_286620</name>
</gene>
<evidence type="ECO:0000256" key="1">
    <source>
        <dbReference type="SAM" id="SignalP"/>
    </source>
</evidence>
<evidence type="ECO:0000313" key="3">
    <source>
        <dbReference type="Proteomes" id="UP000236630"/>
    </source>
</evidence>
<organism evidence="2 3">
    <name type="scientific">Citrus unshiu</name>
    <name type="common">Satsuma mandarin</name>
    <name type="synonym">Citrus nobilis var. unshiu</name>
    <dbReference type="NCBI Taxonomy" id="55188"/>
    <lineage>
        <taxon>Eukaryota</taxon>
        <taxon>Viridiplantae</taxon>
        <taxon>Streptophyta</taxon>
        <taxon>Embryophyta</taxon>
        <taxon>Tracheophyta</taxon>
        <taxon>Spermatophyta</taxon>
        <taxon>Magnoliopsida</taxon>
        <taxon>eudicotyledons</taxon>
        <taxon>Gunneridae</taxon>
        <taxon>Pentapetalae</taxon>
        <taxon>rosids</taxon>
        <taxon>malvids</taxon>
        <taxon>Sapindales</taxon>
        <taxon>Rutaceae</taxon>
        <taxon>Aurantioideae</taxon>
        <taxon>Citrus</taxon>
    </lineage>
</organism>
<accession>A0A2H5MYW1</accession>
<sequence>MKTTSKLTTRLVLVLALARCHGTTNWRIIHINMPKNLRVTAIQRKLKLGNTVRQLHGAARASLPPPST</sequence>
<name>A0A2H5MYW1_CITUN</name>
<protein>
    <recommendedName>
        <fullName evidence="4">Secreted protein</fullName>
    </recommendedName>
</protein>
<feature type="signal peptide" evidence="1">
    <location>
        <begin position="1"/>
        <end position="22"/>
    </location>
</feature>